<dbReference type="Pfam" id="PF00571">
    <property type="entry name" value="CBS"/>
    <property type="match status" value="2"/>
</dbReference>
<dbReference type="GO" id="GO:0008773">
    <property type="term" value="F:[protein-PII] uridylyltransferase activity"/>
    <property type="evidence" value="ECO:0007669"/>
    <property type="project" value="InterPro"/>
</dbReference>
<dbReference type="InterPro" id="IPR005105">
    <property type="entry name" value="GlnD_Uridyltrans_N"/>
</dbReference>
<dbReference type="AlphaFoldDB" id="A0A845UYP6"/>
<dbReference type="Gene3D" id="2.60.120.10">
    <property type="entry name" value="Jelly Rolls"/>
    <property type="match status" value="1"/>
</dbReference>
<dbReference type="SMART" id="SM00116">
    <property type="entry name" value="CBS"/>
    <property type="match status" value="2"/>
</dbReference>
<name>A0A845UYP6_9GAMM</name>
<dbReference type="PROSITE" id="PS50042">
    <property type="entry name" value="CNMP_BINDING_3"/>
    <property type="match status" value="1"/>
</dbReference>
<dbReference type="InterPro" id="IPR046342">
    <property type="entry name" value="CBS_dom_sf"/>
</dbReference>
<comment type="caution">
    <text evidence="5">The sequence shown here is derived from an EMBL/GenBank/DDBJ whole genome shotgun (WGS) entry which is preliminary data.</text>
</comment>
<dbReference type="CDD" id="cd04587">
    <property type="entry name" value="CBS_pair_CAP-ED_NT_Pol-beta-like_DUF294_assoc"/>
    <property type="match status" value="1"/>
</dbReference>
<dbReference type="EMBL" id="JAAGSC010000040">
    <property type="protein sequence ID" value="NDY95624.1"/>
    <property type="molecule type" value="Genomic_DNA"/>
</dbReference>
<dbReference type="Gene3D" id="3.10.580.10">
    <property type="entry name" value="CBS-domain"/>
    <property type="match status" value="1"/>
</dbReference>
<evidence type="ECO:0000256" key="1">
    <source>
        <dbReference type="ARBA" id="ARBA00023122"/>
    </source>
</evidence>
<dbReference type="CDD" id="cd00038">
    <property type="entry name" value="CAP_ED"/>
    <property type="match status" value="1"/>
</dbReference>
<dbReference type="Proteomes" id="UP000484885">
    <property type="component" value="Unassembled WGS sequence"/>
</dbReference>
<feature type="domain" description="CBS" evidence="4">
    <location>
        <begin position="156"/>
        <end position="220"/>
    </location>
</feature>
<feature type="domain" description="Cyclic nucleotide-binding" evidence="3">
    <location>
        <begin position="17"/>
        <end position="116"/>
    </location>
</feature>
<dbReference type="PROSITE" id="PS51371">
    <property type="entry name" value="CBS"/>
    <property type="match status" value="2"/>
</dbReference>
<protein>
    <submittedName>
        <fullName evidence="5">Cyclic nucleotide-binding/CBS domain-containing protein</fullName>
    </submittedName>
</protein>
<dbReference type="SUPFAM" id="SSF54631">
    <property type="entry name" value="CBS-domain pair"/>
    <property type="match status" value="1"/>
</dbReference>
<sequence length="623" mass="70356">MEVEQLEIREHLRRHPPFSFLDEARLDQLAGTVEIAYFRAGSDIVTLGQEINDLHYIRQGSVEMFRRSGEFYNRLGEGDIFGQISLISGRSARFPVRALEDTLIYFIPGSEFRDLFESVEDFADFVEVEDRTRLRQAGARSREGTEMMTTRVERLVQREPVMMTASGTVCDAARKMTDEGVSSILIYADDGDPEYPRLLGIVTDSDLRRRLIAAGLPYDTPVGEVMSEALVCVEADDFLFAALMAMLRHNVHHLPVMHRMRPVGVIDLSDLAGHETRNSLFVVRSIHDQPDIDGLKALMPDVRGSFVRMVNEGATARMIGSSVAMIGRSFKQRLLELAEERLGPPPVPYCFLALGSMARDEQSLVTDQDNALILDDEFDRDLHDDYFRQLAEFVCDGLAELGYTYCKGNVMATNPDLRQPLATWQERFAGWIERPDRPALLNSSIFFDLDGVHGETRFADTLKTFIAERASVSPAFLGCLAHNAQTRTPPLGFFRDFVLEKSGRHQDSLDLKRRGTAPMVDVIRVHAMASASLAQNSFRRLDDIVAAGFLTASMTADLRDALEFLAVTQYRHHVSHLEQGTRPDNKLKPVTLNTFDRRNLKEAFRVLSNAQSFLRLRYRVVQV</sequence>
<evidence type="ECO:0000256" key="2">
    <source>
        <dbReference type="PROSITE-ProRule" id="PRU00703"/>
    </source>
</evidence>
<organism evidence="5 6">
    <name type="scientific">Wenzhouxiangella limi</name>
    <dbReference type="NCBI Taxonomy" id="2707351"/>
    <lineage>
        <taxon>Bacteria</taxon>
        <taxon>Pseudomonadati</taxon>
        <taxon>Pseudomonadota</taxon>
        <taxon>Gammaproteobacteria</taxon>
        <taxon>Chromatiales</taxon>
        <taxon>Wenzhouxiangellaceae</taxon>
        <taxon>Wenzhouxiangella</taxon>
    </lineage>
</organism>
<dbReference type="InterPro" id="IPR014710">
    <property type="entry name" value="RmlC-like_jellyroll"/>
</dbReference>
<gene>
    <name evidence="5" type="ORF">G3I74_07785</name>
</gene>
<dbReference type="PANTHER" id="PTHR43080:SF2">
    <property type="entry name" value="CBS DOMAIN-CONTAINING PROTEIN"/>
    <property type="match status" value="1"/>
</dbReference>
<dbReference type="Pfam" id="PF00027">
    <property type="entry name" value="cNMP_binding"/>
    <property type="match status" value="1"/>
</dbReference>
<evidence type="ECO:0000313" key="5">
    <source>
        <dbReference type="EMBL" id="NDY95624.1"/>
    </source>
</evidence>
<reference evidence="5 6" key="1">
    <citation type="submission" date="2020-02" db="EMBL/GenBank/DDBJ databases">
        <authorList>
            <person name="Zhang X.-Y."/>
        </authorList>
    </citation>
    <scope>NUCLEOTIDE SEQUENCE [LARGE SCALE GENOMIC DNA]</scope>
    <source>
        <strain evidence="5 6">C33</strain>
    </source>
</reference>
<dbReference type="Pfam" id="PF10335">
    <property type="entry name" value="DUF294_C"/>
    <property type="match status" value="1"/>
</dbReference>
<dbReference type="RefSeq" id="WP_164211021.1">
    <property type="nucleotide sequence ID" value="NZ_JAAGSC010000040.1"/>
</dbReference>
<evidence type="ECO:0000259" key="3">
    <source>
        <dbReference type="PROSITE" id="PS50042"/>
    </source>
</evidence>
<dbReference type="InterPro" id="IPR000595">
    <property type="entry name" value="cNMP-bd_dom"/>
</dbReference>
<dbReference type="InterPro" id="IPR018490">
    <property type="entry name" value="cNMP-bd_dom_sf"/>
</dbReference>
<proteinExistence type="predicted"/>
<feature type="domain" description="CBS" evidence="4">
    <location>
        <begin position="226"/>
        <end position="282"/>
    </location>
</feature>
<dbReference type="Pfam" id="PF03445">
    <property type="entry name" value="DUF294"/>
    <property type="match status" value="1"/>
</dbReference>
<dbReference type="InterPro" id="IPR000644">
    <property type="entry name" value="CBS_dom"/>
</dbReference>
<dbReference type="SMART" id="SM00100">
    <property type="entry name" value="cNMP"/>
    <property type="match status" value="1"/>
</dbReference>
<dbReference type="InterPro" id="IPR018821">
    <property type="entry name" value="DUF294_put_nucleoTrafse_sb-bd"/>
</dbReference>
<keyword evidence="6" id="KW-1185">Reference proteome</keyword>
<dbReference type="PANTHER" id="PTHR43080">
    <property type="entry name" value="CBS DOMAIN-CONTAINING PROTEIN CBSX3, MITOCHONDRIAL"/>
    <property type="match status" value="1"/>
</dbReference>
<evidence type="ECO:0000259" key="4">
    <source>
        <dbReference type="PROSITE" id="PS51371"/>
    </source>
</evidence>
<evidence type="ECO:0000313" key="6">
    <source>
        <dbReference type="Proteomes" id="UP000484885"/>
    </source>
</evidence>
<dbReference type="SUPFAM" id="SSF51206">
    <property type="entry name" value="cAMP-binding domain-like"/>
    <property type="match status" value="1"/>
</dbReference>
<dbReference type="CDD" id="cd05401">
    <property type="entry name" value="NT_GlnE_GlnD_like"/>
    <property type="match status" value="1"/>
</dbReference>
<dbReference type="InterPro" id="IPR051257">
    <property type="entry name" value="Diverse_CBS-Domain"/>
</dbReference>
<accession>A0A845UYP6</accession>
<keyword evidence="1 2" id="KW-0129">CBS domain</keyword>